<dbReference type="SMART" id="SM00344">
    <property type="entry name" value="HTH_ASNC"/>
    <property type="match status" value="1"/>
</dbReference>
<dbReference type="PROSITE" id="PS50956">
    <property type="entry name" value="HTH_ASNC_2"/>
    <property type="match status" value="1"/>
</dbReference>
<protein>
    <submittedName>
        <fullName evidence="5">AsnC family transcriptional regulator</fullName>
    </submittedName>
</protein>
<dbReference type="AlphaFoldDB" id="A0A919L4A4"/>
<feature type="domain" description="HTH asnC-type" evidence="4">
    <location>
        <begin position="3"/>
        <end position="64"/>
    </location>
</feature>
<dbReference type="PANTHER" id="PTHR30154">
    <property type="entry name" value="LEUCINE-RESPONSIVE REGULATORY PROTEIN"/>
    <property type="match status" value="1"/>
</dbReference>
<name>A0A919L4A4_9ACTN</name>
<dbReference type="EMBL" id="BNCD01000012">
    <property type="protein sequence ID" value="GHH82136.1"/>
    <property type="molecule type" value="Genomic_DNA"/>
</dbReference>
<gene>
    <name evidence="5" type="primary">lrp</name>
    <name evidence="5" type="ORF">GCM10018793_41210</name>
</gene>
<reference evidence="5" key="1">
    <citation type="journal article" date="2014" name="Int. J. Syst. Evol. Microbiol.">
        <title>Complete genome sequence of Corynebacterium casei LMG S-19264T (=DSM 44701T), isolated from a smear-ripened cheese.</title>
        <authorList>
            <consortium name="US DOE Joint Genome Institute (JGI-PGF)"/>
            <person name="Walter F."/>
            <person name="Albersmeier A."/>
            <person name="Kalinowski J."/>
            <person name="Ruckert C."/>
        </authorList>
    </citation>
    <scope>NUCLEOTIDE SEQUENCE</scope>
    <source>
        <strain evidence="5">JCM 5069</strain>
    </source>
</reference>
<dbReference type="GO" id="GO:0005829">
    <property type="term" value="C:cytosol"/>
    <property type="evidence" value="ECO:0007669"/>
    <property type="project" value="TreeGrafter"/>
</dbReference>
<reference evidence="5" key="2">
    <citation type="submission" date="2020-09" db="EMBL/GenBank/DDBJ databases">
        <authorList>
            <person name="Sun Q."/>
            <person name="Ohkuma M."/>
        </authorList>
    </citation>
    <scope>NUCLEOTIDE SEQUENCE</scope>
    <source>
        <strain evidence="5">JCM 5069</strain>
    </source>
</reference>
<dbReference type="Pfam" id="PF01037">
    <property type="entry name" value="AsnC_trans_reg"/>
    <property type="match status" value="1"/>
</dbReference>
<dbReference type="Gene3D" id="1.10.10.10">
    <property type="entry name" value="Winged helix-like DNA-binding domain superfamily/Winged helix DNA-binding domain"/>
    <property type="match status" value="1"/>
</dbReference>
<accession>A0A919L4A4</accession>
<dbReference type="GO" id="GO:0043565">
    <property type="term" value="F:sequence-specific DNA binding"/>
    <property type="evidence" value="ECO:0007669"/>
    <property type="project" value="InterPro"/>
</dbReference>
<organism evidence="5 6">
    <name type="scientific">Streptomyces sulfonofaciens</name>
    <dbReference type="NCBI Taxonomy" id="68272"/>
    <lineage>
        <taxon>Bacteria</taxon>
        <taxon>Bacillati</taxon>
        <taxon>Actinomycetota</taxon>
        <taxon>Actinomycetes</taxon>
        <taxon>Kitasatosporales</taxon>
        <taxon>Streptomycetaceae</taxon>
        <taxon>Streptomyces</taxon>
    </lineage>
</organism>
<evidence type="ECO:0000259" key="4">
    <source>
        <dbReference type="PROSITE" id="PS50956"/>
    </source>
</evidence>
<dbReference type="Pfam" id="PF13412">
    <property type="entry name" value="HTH_24"/>
    <property type="match status" value="1"/>
</dbReference>
<dbReference type="InterPro" id="IPR036390">
    <property type="entry name" value="WH_DNA-bd_sf"/>
</dbReference>
<dbReference type="InterPro" id="IPR036388">
    <property type="entry name" value="WH-like_DNA-bd_sf"/>
</dbReference>
<evidence type="ECO:0000256" key="1">
    <source>
        <dbReference type="ARBA" id="ARBA00023015"/>
    </source>
</evidence>
<keyword evidence="2" id="KW-0238">DNA-binding</keyword>
<evidence type="ECO:0000313" key="5">
    <source>
        <dbReference type="EMBL" id="GHH82136.1"/>
    </source>
</evidence>
<dbReference type="CDD" id="cd00090">
    <property type="entry name" value="HTH_ARSR"/>
    <property type="match status" value="1"/>
</dbReference>
<keyword evidence="6" id="KW-1185">Reference proteome</keyword>
<dbReference type="SUPFAM" id="SSF46785">
    <property type="entry name" value="Winged helix' DNA-binding domain"/>
    <property type="match status" value="1"/>
</dbReference>
<dbReference type="PANTHER" id="PTHR30154:SF34">
    <property type="entry name" value="TRANSCRIPTIONAL REGULATOR AZLB"/>
    <property type="match status" value="1"/>
</dbReference>
<evidence type="ECO:0000313" key="6">
    <source>
        <dbReference type="Proteomes" id="UP000603708"/>
    </source>
</evidence>
<dbReference type="RefSeq" id="WP_189934165.1">
    <property type="nucleotide sequence ID" value="NZ_BNCD01000012.1"/>
</dbReference>
<dbReference type="InterPro" id="IPR011008">
    <property type="entry name" value="Dimeric_a/b-barrel"/>
</dbReference>
<dbReference type="Proteomes" id="UP000603708">
    <property type="component" value="Unassembled WGS sequence"/>
</dbReference>
<dbReference type="PRINTS" id="PR00033">
    <property type="entry name" value="HTHASNC"/>
</dbReference>
<dbReference type="InterPro" id="IPR019888">
    <property type="entry name" value="Tscrpt_reg_AsnC-like"/>
</dbReference>
<sequence>MDLDDIDLALLRALNADGRLSASELAAKANVSRGTVYSRLERLQRAGVIRSFTVDVDEHRLGLEVTALVLVSAGQFRWREMSSELAALPEVRFAGYLTGGFDIVLLVRVRDTDALRAFVFERLQSIQGVRSTQTLTVVEEVVDRPNIIPTE</sequence>
<dbReference type="GO" id="GO:0043200">
    <property type="term" value="P:response to amino acid"/>
    <property type="evidence" value="ECO:0007669"/>
    <property type="project" value="TreeGrafter"/>
</dbReference>
<evidence type="ECO:0000256" key="3">
    <source>
        <dbReference type="ARBA" id="ARBA00023163"/>
    </source>
</evidence>
<comment type="caution">
    <text evidence="5">The sequence shown here is derived from an EMBL/GenBank/DDBJ whole genome shotgun (WGS) entry which is preliminary data.</text>
</comment>
<proteinExistence type="predicted"/>
<dbReference type="SUPFAM" id="SSF54909">
    <property type="entry name" value="Dimeric alpha+beta barrel"/>
    <property type="match status" value="1"/>
</dbReference>
<keyword evidence="1" id="KW-0805">Transcription regulation</keyword>
<dbReference type="InterPro" id="IPR000485">
    <property type="entry name" value="AsnC-type_HTH_dom"/>
</dbReference>
<keyword evidence="3" id="KW-0804">Transcription</keyword>
<dbReference type="Gene3D" id="3.30.70.920">
    <property type="match status" value="1"/>
</dbReference>
<dbReference type="InterPro" id="IPR011991">
    <property type="entry name" value="ArsR-like_HTH"/>
</dbReference>
<evidence type="ECO:0000256" key="2">
    <source>
        <dbReference type="ARBA" id="ARBA00023125"/>
    </source>
</evidence>
<dbReference type="InterPro" id="IPR019887">
    <property type="entry name" value="Tscrpt_reg_AsnC/Lrp_C"/>
</dbReference>